<protein>
    <submittedName>
        <fullName evidence="7">Chromosome partition protein Smc</fullName>
    </submittedName>
</protein>
<dbReference type="InterPro" id="IPR013525">
    <property type="entry name" value="ABC2_TM"/>
</dbReference>
<proteinExistence type="predicted"/>
<dbReference type="GO" id="GO:0016020">
    <property type="term" value="C:membrane"/>
    <property type="evidence" value="ECO:0007669"/>
    <property type="project" value="UniProtKB-SubCell"/>
</dbReference>
<evidence type="ECO:0000256" key="3">
    <source>
        <dbReference type="ARBA" id="ARBA00022989"/>
    </source>
</evidence>
<dbReference type="PANTHER" id="PTHR43077">
    <property type="entry name" value="TRANSPORT PERMEASE YVFS-RELATED"/>
    <property type="match status" value="1"/>
</dbReference>
<keyword evidence="3 5" id="KW-1133">Transmembrane helix</keyword>
<feature type="transmembrane region" description="Helical" evidence="5">
    <location>
        <begin position="589"/>
        <end position="607"/>
    </location>
</feature>
<dbReference type="RefSeq" id="WP_080021941.1">
    <property type="nucleotide sequence ID" value="NZ_LTAY01000023.1"/>
</dbReference>
<dbReference type="Gene3D" id="1.10.287.950">
    <property type="entry name" value="Methyl-accepting chemotaxis protein"/>
    <property type="match status" value="2"/>
</dbReference>
<evidence type="ECO:0000256" key="1">
    <source>
        <dbReference type="ARBA" id="ARBA00004141"/>
    </source>
</evidence>
<dbReference type="EMBL" id="LTAY01000023">
    <property type="protein sequence ID" value="OPX49502.1"/>
    <property type="molecule type" value="Genomic_DNA"/>
</dbReference>
<gene>
    <name evidence="7" type="primary">smc_2</name>
    <name evidence="7" type="ORF">CLTHE_05990</name>
</gene>
<reference evidence="7 8" key="1">
    <citation type="submission" date="2016-02" db="EMBL/GenBank/DDBJ databases">
        <title>Genome sequence of Clostridium thermobutyricum DSM 4928.</title>
        <authorList>
            <person name="Poehlein A."/>
            <person name="Daniel R."/>
        </authorList>
    </citation>
    <scope>NUCLEOTIDE SEQUENCE [LARGE SCALE GENOMIC DNA]</scope>
    <source>
        <strain evidence="7 8">DSM 4928</strain>
    </source>
</reference>
<comment type="subcellular location">
    <subcellularLocation>
        <location evidence="1">Membrane</location>
        <topology evidence="1">Multi-pass membrane protein</topology>
    </subcellularLocation>
</comment>
<dbReference type="NCBIfam" id="TIGR03057">
    <property type="entry name" value="xxxLxxG_by_4"/>
    <property type="match status" value="7"/>
</dbReference>
<feature type="transmembrane region" description="Helical" evidence="5">
    <location>
        <begin position="742"/>
        <end position="766"/>
    </location>
</feature>
<evidence type="ECO:0000313" key="8">
    <source>
        <dbReference type="Proteomes" id="UP000191448"/>
    </source>
</evidence>
<evidence type="ECO:0000256" key="5">
    <source>
        <dbReference type="SAM" id="Phobius"/>
    </source>
</evidence>
<dbReference type="PANTHER" id="PTHR43077:SF5">
    <property type="entry name" value="PHAGE INFECTION PROTEIN"/>
    <property type="match status" value="1"/>
</dbReference>
<dbReference type="Pfam" id="PF12698">
    <property type="entry name" value="ABC2_membrane_3"/>
    <property type="match status" value="1"/>
</dbReference>
<dbReference type="AlphaFoldDB" id="A0A1V4SXV1"/>
<evidence type="ECO:0000256" key="2">
    <source>
        <dbReference type="ARBA" id="ARBA00022692"/>
    </source>
</evidence>
<keyword evidence="4 5" id="KW-0472">Membrane</keyword>
<dbReference type="InterPro" id="IPR017501">
    <property type="entry name" value="Phage_infect_YhgE_C"/>
</dbReference>
<dbReference type="NCBIfam" id="TIGR03061">
    <property type="entry name" value="pip_yhgE_Nterm"/>
    <property type="match status" value="1"/>
</dbReference>
<feature type="transmembrane region" description="Helical" evidence="5">
    <location>
        <begin position="12"/>
        <end position="31"/>
    </location>
</feature>
<dbReference type="GO" id="GO:0140359">
    <property type="term" value="F:ABC-type transporter activity"/>
    <property type="evidence" value="ECO:0007669"/>
    <property type="project" value="InterPro"/>
</dbReference>
<dbReference type="NCBIfam" id="TIGR03062">
    <property type="entry name" value="pip_yhgE_Cterm"/>
    <property type="match status" value="1"/>
</dbReference>
<evidence type="ECO:0000256" key="4">
    <source>
        <dbReference type="ARBA" id="ARBA00023136"/>
    </source>
</evidence>
<name>A0A1V4SXV1_9CLOT</name>
<dbReference type="InterPro" id="IPR023908">
    <property type="entry name" value="xxxLxxG_rpt"/>
</dbReference>
<dbReference type="SUPFAM" id="SSF58104">
    <property type="entry name" value="Methyl-accepting chemotaxis protein (MCP) signaling domain"/>
    <property type="match status" value="1"/>
</dbReference>
<dbReference type="InterPro" id="IPR051328">
    <property type="entry name" value="T7SS_ABC-Transporter"/>
</dbReference>
<feature type="domain" description="ABC-2 type transporter transmembrane" evidence="6">
    <location>
        <begin position="11"/>
        <end position="161"/>
    </location>
</feature>
<organism evidence="7 8">
    <name type="scientific">Clostridium thermobutyricum DSM 4928</name>
    <dbReference type="NCBI Taxonomy" id="1121339"/>
    <lineage>
        <taxon>Bacteria</taxon>
        <taxon>Bacillati</taxon>
        <taxon>Bacillota</taxon>
        <taxon>Clostridia</taxon>
        <taxon>Eubacteriales</taxon>
        <taxon>Clostridiaceae</taxon>
        <taxon>Clostridium</taxon>
    </lineage>
</organism>
<keyword evidence="2 5" id="KW-0812">Transmembrane</keyword>
<dbReference type="Gene3D" id="3.40.1710.10">
    <property type="entry name" value="abc type-2 transporter like domain"/>
    <property type="match status" value="1"/>
</dbReference>
<evidence type="ECO:0000313" key="7">
    <source>
        <dbReference type="EMBL" id="OPX49502.1"/>
    </source>
</evidence>
<dbReference type="InterPro" id="IPR017500">
    <property type="entry name" value="Phage_infect_YhgE_N"/>
</dbReference>
<evidence type="ECO:0000259" key="6">
    <source>
        <dbReference type="Pfam" id="PF12698"/>
    </source>
</evidence>
<comment type="caution">
    <text evidence="7">The sequence shown here is derived from an EMBL/GenBank/DDBJ whole genome shotgun (WGS) entry which is preliminary data.</text>
</comment>
<dbReference type="Proteomes" id="UP000191448">
    <property type="component" value="Unassembled WGS sequence"/>
</dbReference>
<feature type="transmembrane region" description="Helical" evidence="5">
    <location>
        <begin position="628"/>
        <end position="652"/>
    </location>
</feature>
<accession>A0A1V4SXV1</accession>
<dbReference type="OrthoDB" id="9811483at2"/>
<sequence>MEKQKKKLDSKKIWLLVILLSIIFIPSFYGYTYLKSYWNNGTAINKVPIAVVNLDQPYSKDGQTYDIGNTIIDNLRNNNTLDWKFVNYNEGNAGLYGTKYYAMIVIPKDFSKEVANASTDGFKKPQIDFYQNQGKNFIFSEISSTAAKNIQENVAQSISKSVSSVLVQTIYKTKDGFKTAADGSNQLNSGLEKLKDGSISLNNGIQKLQNGSEKLDNGVGKLQDGSSKLVSGVNKLQDGSSKLVSGVDKLQDGSSQLVSGVNKLQDGSSKLVGGVQQLQDGSSKLENGVQRLQDGSSQLVSGMQKLEGGSQKLQDGVQQLQDGSSKLVSGMQKLQAGANGIEKGQEDITEELKYLNVLMAKGDIEAAKKLSAEIAQQSAKLNAGMNSLNAGINNASEGANKINNGLSSLGNGVSSLSNGINNASNGATQLNSGLNSVSNGASQLNSGLNSVSNGATQLNNGLNSVGNGVNALNSGLGSVKNGANAIDNGLGAASTGAAALNNGLGTVSNGMNSLNNGLVSASAGGNQLANGLNSASSGASKLSAGLNSGYDNLNKNVTFSAENMSEFIANPISLNTIVINPVSSYGEGFAPYFMCIGSWVGAMYVYYMISALSRKFKGSFKKRFIKMYVYGTLICSAQSLLMSTFVYFGLGIHSKTLGWFYLINLISMIAIFSLMNGLHYIITPIMKGAITVLMVLQFTSCGGSYPVVMLPAFFRAISPFMILTHSVNDMRMAISGINYTAFYNNLIILILFIVVSTVVGFLVGYTRNHITHRRVMREKNEMIREDELFNQYV</sequence>
<feature type="transmembrane region" description="Helical" evidence="5">
    <location>
        <begin position="658"/>
        <end position="682"/>
    </location>
</feature>